<organism evidence="4 5">
    <name type="scientific">Popillia japonica</name>
    <name type="common">Japanese beetle</name>
    <dbReference type="NCBI Taxonomy" id="7064"/>
    <lineage>
        <taxon>Eukaryota</taxon>
        <taxon>Metazoa</taxon>
        <taxon>Ecdysozoa</taxon>
        <taxon>Arthropoda</taxon>
        <taxon>Hexapoda</taxon>
        <taxon>Insecta</taxon>
        <taxon>Pterygota</taxon>
        <taxon>Neoptera</taxon>
        <taxon>Endopterygota</taxon>
        <taxon>Coleoptera</taxon>
        <taxon>Polyphaga</taxon>
        <taxon>Scarabaeiformia</taxon>
        <taxon>Scarabaeidae</taxon>
        <taxon>Rutelinae</taxon>
        <taxon>Popillia</taxon>
    </lineage>
</organism>
<proteinExistence type="inferred from homology"/>
<comment type="similarity">
    <text evidence="2">Belongs to the short-chain dehydrogenases/reductases (SDR) family.</text>
</comment>
<dbReference type="GO" id="GO:0016491">
    <property type="term" value="F:oxidoreductase activity"/>
    <property type="evidence" value="ECO:0007669"/>
    <property type="project" value="UniProtKB-KW"/>
</dbReference>
<evidence type="ECO:0000256" key="1">
    <source>
        <dbReference type="ARBA" id="ARBA00023002"/>
    </source>
</evidence>
<dbReference type="InterPro" id="IPR036291">
    <property type="entry name" value="NAD(P)-bd_dom_sf"/>
</dbReference>
<dbReference type="AlphaFoldDB" id="A0AAW1LSW2"/>
<name>A0AAW1LSW2_POPJA</name>
<dbReference type="PANTHER" id="PTHR43157">
    <property type="entry name" value="PHOSPHATIDYLINOSITOL-GLYCAN BIOSYNTHESIS CLASS F PROTEIN-RELATED"/>
    <property type="match status" value="1"/>
</dbReference>
<feature type="transmembrane region" description="Helical" evidence="3">
    <location>
        <begin position="12"/>
        <end position="32"/>
    </location>
</feature>
<accession>A0AAW1LSW2</accession>
<dbReference type="Gene3D" id="3.40.50.720">
    <property type="entry name" value="NAD(P)-binding Rossmann-like Domain"/>
    <property type="match status" value="1"/>
</dbReference>
<dbReference type="PRINTS" id="PR00080">
    <property type="entry name" value="SDRFAMILY"/>
</dbReference>
<dbReference type="EMBL" id="JASPKY010000108">
    <property type="protein sequence ID" value="KAK9736886.1"/>
    <property type="molecule type" value="Genomic_DNA"/>
</dbReference>
<keyword evidence="3" id="KW-0812">Transmembrane</keyword>
<evidence type="ECO:0000313" key="4">
    <source>
        <dbReference type="EMBL" id="KAK9736886.1"/>
    </source>
</evidence>
<dbReference type="Pfam" id="PF00106">
    <property type="entry name" value="adh_short"/>
    <property type="match status" value="1"/>
</dbReference>
<keyword evidence="1" id="KW-0560">Oxidoreductase</keyword>
<protein>
    <submittedName>
        <fullName evidence="4">Short chain dehydrogenase</fullName>
    </submittedName>
</protein>
<dbReference type="PANTHER" id="PTHR43157:SF31">
    <property type="entry name" value="PHOSPHATIDYLINOSITOL-GLYCAN BIOSYNTHESIS CLASS F PROTEIN"/>
    <property type="match status" value="1"/>
</dbReference>
<dbReference type="Proteomes" id="UP001458880">
    <property type="component" value="Unassembled WGS sequence"/>
</dbReference>
<evidence type="ECO:0000256" key="2">
    <source>
        <dbReference type="RuleBase" id="RU000363"/>
    </source>
</evidence>
<keyword evidence="5" id="KW-1185">Reference proteome</keyword>
<keyword evidence="3" id="KW-1133">Transmembrane helix</keyword>
<evidence type="ECO:0000256" key="3">
    <source>
        <dbReference type="SAM" id="Phobius"/>
    </source>
</evidence>
<reference evidence="4 5" key="1">
    <citation type="journal article" date="2024" name="BMC Genomics">
        <title>De novo assembly and annotation of Popillia japonica's genome with initial clues to its potential as an invasive pest.</title>
        <authorList>
            <person name="Cucini C."/>
            <person name="Boschi S."/>
            <person name="Funari R."/>
            <person name="Cardaioli E."/>
            <person name="Iannotti N."/>
            <person name="Marturano G."/>
            <person name="Paoli F."/>
            <person name="Bruttini M."/>
            <person name="Carapelli A."/>
            <person name="Frati F."/>
            <person name="Nardi F."/>
        </authorList>
    </citation>
    <scope>NUCLEOTIDE SEQUENCE [LARGE SCALE GENOMIC DNA]</scope>
    <source>
        <strain evidence="4">DMR45628</strain>
    </source>
</reference>
<sequence>MSIEQFYSFATGWWPYVISILVTIISTIRIYMGGPPCPAKNRMDGKIVLITGGCSGIGFETAKELAGRGATLILTCRDYEKGQKAADKIKRSTRDAKIDLKLLDVSEMANIRRFAILIKKYYNRIDVLINNAGIIFQPKITTSEGFELTLATNYLGPFLLTHLLLPLLRQSSNGRVINLTSLSHMTGRIHIRDLNMERKYAQAEAFAQSKLALVMFTRHLASLLKHKGIGIGVYAVNPGIVRNTNHLKSSPFAKSLMARISTYPWIWLFLKTPKQGCQTVVFTAVEPNLSTVTGVYLSDCEIKNPSEYAKNEASSKQLYEKTCEMVQLKREETLVGLFPSN</sequence>
<dbReference type="InterPro" id="IPR002347">
    <property type="entry name" value="SDR_fam"/>
</dbReference>
<dbReference type="SUPFAM" id="SSF51735">
    <property type="entry name" value="NAD(P)-binding Rossmann-fold domains"/>
    <property type="match status" value="1"/>
</dbReference>
<dbReference type="PRINTS" id="PR00081">
    <property type="entry name" value="GDHRDH"/>
</dbReference>
<gene>
    <name evidence="4" type="ORF">QE152_g11205</name>
</gene>
<keyword evidence="3" id="KW-0472">Membrane</keyword>
<evidence type="ECO:0000313" key="5">
    <source>
        <dbReference type="Proteomes" id="UP001458880"/>
    </source>
</evidence>
<comment type="caution">
    <text evidence="4">The sequence shown here is derived from an EMBL/GenBank/DDBJ whole genome shotgun (WGS) entry which is preliminary data.</text>
</comment>
<dbReference type="CDD" id="cd05327">
    <property type="entry name" value="retinol-DH_like_SDR_c_like"/>
    <property type="match status" value="1"/>
</dbReference>